<dbReference type="InterPro" id="IPR010982">
    <property type="entry name" value="Lambda_DNA-bd_dom_sf"/>
</dbReference>
<dbReference type="Pfam" id="PF01381">
    <property type="entry name" value="HTH_3"/>
    <property type="match status" value="1"/>
</dbReference>
<dbReference type="CDD" id="cd00093">
    <property type="entry name" value="HTH_XRE"/>
    <property type="match status" value="1"/>
</dbReference>
<organism evidence="3 4">
    <name type="scientific">Agathobacter rectalis</name>
    <dbReference type="NCBI Taxonomy" id="39491"/>
    <lineage>
        <taxon>Bacteria</taxon>
        <taxon>Bacillati</taxon>
        <taxon>Bacillota</taxon>
        <taxon>Clostridia</taxon>
        <taxon>Lachnospirales</taxon>
        <taxon>Lachnospiraceae</taxon>
        <taxon>Agathobacter</taxon>
    </lineage>
</organism>
<dbReference type="RefSeq" id="WP_118389126.1">
    <property type="nucleotide sequence ID" value="NZ_QSHU01000001.1"/>
</dbReference>
<name>A0A414A7N4_9FIRM</name>
<accession>A0A414A7N4</accession>
<feature type="domain" description="HTH cro/C1-type" evidence="2">
    <location>
        <begin position="20"/>
        <end position="74"/>
    </location>
</feature>
<comment type="caution">
    <text evidence="3">The sequence shown here is derived from an EMBL/GenBank/DDBJ whole genome shotgun (WGS) entry which is preliminary data.</text>
</comment>
<dbReference type="GO" id="GO:0003677">
    <property type="term" value="F:DNA binding"/>
    <property type="evidence" value="ECO:0007669"/>
    <property type="project" value="UniProtKB-KW"/>
</dbReference>
<dbReference type="AlphaFoldDB" id="A0A414A7N4"/>
<gene>
    <name evidence="3" type="ORF">DW848_00365</name>
</gene>
<dbReference type="Proteomes" id="UP000286104">
    <property type="component" value="Unassembled WGS sequence"/>
</dbReference>
<proteinExistence type="predicted"/>
<dbReference type="PANTHER" id="PTHR46558">
    <property type="entry name" value="TRACRIPTIONAL REGULATORY PROTEIN-RELATED-RELATED"/>
    <property type="match status" value="1"/>
</dbReference>
<evidence type="ECO:0000256" key="1">
    <source>
        <dbReference type="ARBA" id="ARBA00023125"/>
    </source>
</evidence>
<reference evidence="3 4" key="1">
    <citation type="submission" date="2018-08" db="EMBL/GenBank/DDBJ databases">
        <title>A genome reference for cultivated species of the human gut microbiota.</title>
        <authorList>
            <person name="Zou Y."/>
            <person name="Xue W."/>
            <person name="Luo G."/>
        </authorList>
    </citation>
    <scope>NUCLEOTIDE SEQUENCE [LARGE SCALE GENOMIC DNA]</scope>
    <source>
        <strain evidence="3 4">AM36-3AA</strain>
    </source>
</reference>
<evidence type="ECO:0000313" key="3">
    <source>
        <dbReference type="EMBL" id="RHC41824.1"/>
    </source>
</evidence>
<protein>
    <submittedName>
        <fullName evidence="3">XRE family transcriptional regulator</fullName>
    </submittedName>
</protein>
<dbReference type="Gene3D" id="1.10.260.40">
    <property type="entry name" value="lambda repressor-like DNA-binding domains"/>
    <property type="match status" value="2"/>
</dbReference>
<dbReference type="InterPro" id="IPR001387">
    <property type="entry name" value="Cro/C1-type_HTH"/>
</dbReference>
<feature type="domain" description="HTH cro/C1-type" evidence="2">
    <location>
        <begin position="136"/>
        <end position="155"/>
    </location>
</feature>
<dbReference type="SMART" id="SM00530">
    <property type="entry name" value="HTH_XRE"/>
    <property type="match status" value="2"/>
</dbReference>
<dbReference type="EMBL" id="QSHU01000001">
    <property type="protein sequence ID" value="RHC41824.1"/>
    <property type="molecule type" value="Genomic_DNA"/>
</dbReference>
<evidence type="ECO:0000259" key="2">
    <source>
        <dbReference type="PROSITE" id="PS50943"/>
    </source>
</evidence>
<evidence type="ECO:0000313" key="4">
    <source>
        <dbReference type="Proteomes" id="UP000286104"/>
    </source>
</evidence>
<keyword evidence="1" id="KW-0238">DNA-binding</keyword>
<dbReference type="PROSITE" id="PS50943">
    <property type="entry name" value="HTH_CROC1"/>
    <property type="match status" value="2"/>
</dbReference>
<dbReference type="PANTHER" id="PTHR46558:SF11">
    <property type="entry name" value="HTH-TYPE TRANSCRIPTIONAL REGULATOR XRE"/>
    <property type="match status" value="1"/>
</dbReference>
<sequence length="217" mass="24518">MFENIKQKEAACMANISDRIKMLRTSAGLTQEEFGNIFGIVKSTVSLYESGKSCPNDQMKLKICNYFNVPLDFLIGISNVAEYQSEDFNKAILSDGSCHSALLDLMEIRHITMDDIVMATGLEKEVLEYWCVNEVPSVRQLILVADCLNTSVDYLLGRTDQFNLPSGEDKDVLSYYSQLRKIDKRWAVGQMIDILKKYESENESSVAADDQRKVVGK</sequence>
<dbReference type="SUPFAM" id="SSF47413">
    <property type="entry name" value="lambda repressor-like DNA-binding domains"/>
    <property type="match status" value="1"/>
</dbReference>